<accession>X6NZ41</accession>
<evidence type="ECO:0000313" key="2">
    <source>
        <dbReference type="Proteomes" id="UP000023152"/>
    </source>
</evidence>
<comment type="caution">
    <text evidence="1">The sequence shown here is derived from an EMBL/GenBank/DDBJ whole genome shotgun (WGS) entry which is preliminary data.</text>
</comment>
<gene>
    <name evidence="1" type="ORF">RFI_05546</name>
</gene>
<organism evidence="1 2">
    <name type="scientific">Reticulomyxa filosa</name>
    <dbReference type="NCBI Taxonomy" id="46433"/>
    <lineage>
        <taxon>Eukaryota</taxon>
        <taxon>Sar</taxon>
        <taxon>Rhizaria</taxon>
        <taxon>Retaria</taxon>
        <taxon>Foraminifera</taxon>
        <taxon>Monothalamids</taxon>
        <taxon>Reticulomyxidae</taxon>
        <taxon>Reticulomyxa</taxon>
    </lineage>
</organism>
<keyword evidence="2" id="KW-1185">Reference proteome</keyword>
<sequence>MSSNINNVVVCLCTTRSDFGNKFVIYPSLHQYFFEENEQTPGPSHFLNTATNGGTGPAYPQSIESIDLKDEENVYHYLSRRWHGFAPTDYAHMKQIIASYAKFHTAIVHHDSNSGASTPLKGKYIILHPAAQMCNRLRAHMGTIYLGTYTYMCVCIYVYIYIYIIHIKVQEVLFFFYYLSKKKKKKRIPILHKYICNNIGILTRRIVLIDIGAENYAARLDGVFKNPGFCWEYQKIADTLRSKLEKASTKQLAFPYETEMGYEQIICNRWLSDTTPVWNLNSHAAFLPLIARNVHLHEEVTKRYASAATFDDNSKEEPFDLWLVQWFPVTPNKTGSISRTGGQEQMEILEVLLARALYVIDSHVQKRVDELIATTYANAARFYSQINVTLEQGEVPWVVGLHMRSEYLLSMNLEKSRS</sequence>
<proteinExistence type="predicted"/>
<dbReference type="Proteomes" id="UP000023152">
    <property type="component" value="Unassembled WGS sequence"/>
</dbReference>
<dbReference type="EMBL" id="ASPP01004837">
    <property type="protein sequence ID" value="ETO31575.1"/>
    <property type="molecule type" value="Genomic_DNA"/>
</dbReference>
<reference evidence="1 2" key="1">
    <citation type="journal article" date="2013" name="Curr. Biol.">
        <title>The Genome of the Foraminiferan Reticulomyxa filosa.</title>
        <authorList>
            <person name="Glockner G."/>
            <person name="Hulsmann N."/>
            <person name="Schleicher M."/>
            <person name="Noegel A.A."/>
            <person name="Eichinger L."/>
            <person name="Gallinger C."/>
            <person name="Pawlowski J."/>
            <person name="Sierra R."/>
            <person name="Euteneuer U."/>
            <person name="Pillet L."/>
            <person name="Moustafa A."/>
            <person name="Platzer M."/>
            <person name="Groth M."/>
            <person name="Szafranski K."/>
            <person name="Schliwa M."/>
        </authorList>
    </citation>
    <scope>NUCLEOTIDE SEQUENCE [LARGE SCALE GENOMIC DNA]</scope>
</reference>
<evidence type="ECO:0000313" key="1">
    <source>
        <dbReference type="EMBL" id="ETO31575.1"/>
    </source>
</evidence>
<dbReference type="AlphaFoldDB" id="X6NZ41"/>
<protein>
    <submittedName>
        <fullName evidence="1">Uncharacterized protein</fullName>
    </submittedName>
</protein>
<name>X6NZ41_RETFI</name>